<protein>
    <recommendedName>
        <fullName evidence="3">Tyr recombinase domain-containing protein</fullName>
    </recommendedName>
</protein>
<evidence type="ECO:0000256" key="2">
    <source>
        <dbReference type="ARBA" id="ARBA00023172"/>
    </source>
</evidence>
<dbReference type="GO" id="GO:0015074">
    <property type="term" value="P:DNA integration"/>
    <property type="evidence" value="ECO:0007669"/>
    <property type="project" value="InterPro"/>
</dbReference>
<gene>
    <name evidence="4" type="ORF">S06H3_17696</name>
</gene>
<feature type="domain" description="Tyr recombinase" evidence="3">
    <location>
        <begin position="93"/>
        <end position="276"/>
    </location>
</feature>
<dbReference type="PANTHER" id="PTHR30349:SF41">
    <property type="entry name" value="INTEGRASE_RECOMBINASE PROTEIN MJ0367-RELATED"/>
    <property type="match status" value="1"/>
</dbReference>
<dbReference type="Gene3D" id="1.10.150.130">
    <property type="match status" value="1"/>
</dbReference>
<dbReference type="AlphaFoldDB" id="X1LU06"/>
<name>X1LU06_9ZZZZ</name>
<keyword evidence="2" id="KW-0233">DNA recombination</keyword>
<evidence type="ECO:0000259" key="3">
    <source>
        <dbReference type="PROSITE" id="PS51898"/>
    </source>
</evidence>
<keyword evidence="1" id="KW-0238">DNA-binding</keyword>
<dbReference type="SUPFAM" id="SSF56349">
    <property type="entry name" value="DNA breaking-rejoining enzymes"/>
    <property type="match status" value="1"/>
</dbReference>
<feature type="non-terminal residue" evidence="4">
    <location>
        <position position="1"/>
    </location>
</feature>
<dbReference type="InterPro" id="IPR011010">
    <property type="entry name" value="DNA_brk_join_enz"/>
</dbReference>
<dbReference type="GO" id="GO:0003677">
    <property type="term" value="F:DNA binding"/>
    <property type="evidence" value="ECO:0007669"/>
    <property type="project" value="UniProtKB-KW"/>
</dbReference>
<dbReference type="InterPro" id="IPR013762">
    <property type="entry name" value="Integrase-like_cat_sf"/>
</dbReference>
<reference evidence="4" key="1">
    <citation type="journal article" date="2014" name="Front. Microbiol.">
        <title>High frequency of phylogenetically diverse reductive dehalogenase-homologous genes in deep subseafloor sedimentary metagenomes.</title>
        <authorList>
            <person name="Kawai M."/>
            <person name="Futagami T."/>
            <person name="Toyoda A."/>
            <person name="Takaki Y."/>
            <person name="Nishi S."/>
            <person name="Hori S."/>
            <person name="Arai W."/>
            <person name="Tsubouchi T."/>
            <person name="Morono Y."/>
            <person name="Uchiyama I."/>
            <person name="Ito T."/>
            <person name="Fujiyama A."/>
            <person name="Inagaki F."/>
            <person name="Takami H."/>
        </authorList>
    </citation>
    <scope>NUCLEOTIDE SEQUENCE</scope>
    <source>
        <strain evidence="4">Expedition CK06-06</strain>
    </source>
</reference>
<dbReference type="Pfam" id="PF00589">
    <property type="entry name" value="Phage_integrase"/>
    <property type="match status" value="1"/>
</dbReference>
<dbReference type="Gene3D" id="1.10.443.10">
    <property type="entry name" value="Intergrase catalytic core"/>
    <property type="match status" value="1"/>
</dbReference>
<comment type="caution">
    <text evidence="4">The sequence shown here is derived from an EMBL/GenBank/DDBJ whole genome shotgun (WGS) entry which is preliminary data.</text>
</comment>
<dbReference type="InterPro" id="IPR002104">
    <property type="entry name" value="Integrase_catalytic"/>
</dbReference>
<sequence>CLSGLEWFARERGWPTTPDKLSREHLSDFLGYVATEKNRWGGNGRGGTVKVASPATVYHYGKVLKFFFSWAKEEEYLKESPAARLALPRPHYRQIEPYSNKEVKAMLDTCQRDIENHHRYLGIRNLAIISLFVDTGLRLEELANMKLSELDPNLHQARILGKGAKMRVVPLNGRARKALKHYLTQVRQPGGDAVWKTEGGQPLSRCSIKIMVNRLKTRAGIKSGGGPHRFRHYFATHCLDNGMDLNTVRLLLGHATLNMVLHYARYVNVQKALVAHERFSPLDGLYKGSGSVGDGWGWRQ</sequence>
<dbReference type="InterPro" id="IPR050090">
    <property type="entry name" value="Tyrosine_recombinase_XerCD"/>
</dbReference>
<evidence type="ECO:0000313" key="4">
    <source>
        <dbReference type="EMBL" id="GAI09296.1"/>
    </source>
</evidence>
<proteinExistence type="predicted"/>
<accession>X1LU06</accession>
<dbReference type="PROSITE" id="PS51898">
    <property type="entry name" value="TYR_RECOMBINASE"/>
    <property type="match status" value="1"/>
</dbReference>
<dbReference type="PANTHER" id="PTHR30349">
    <property type="entry name" value="PHAGE INTEGRASE-RELATED"/>
    <property type="match status" value="1"/>
</dbReference>
<dbReference type="EMBL" id="BARV01008872">
    <property type="protein sequence ID" value="GAI09296.1"/>
    <property type="molecule type" value="Genomic_DNA"/>
</dbReference>
<dbReference type="InterPro" id="IPR010998">
    <property type="entry name" value="Integrase_recombinase_N"/>
</dbReference>
<dbReference type="GO" id="GO:0006310">
    <property type="term" value="P:DNA recombination"/>
    <property type="evidence" value="ECO:0007669"/>
    <property type="project" value="UniProtKB-KW"/>
</dbReference>
<organism evidence="4">
    <name type="scientific">marine sediment metagenome</name>
    <dbReference type="NCBI Taxonomy" id="412755"/>
    <lineage>
        <taxon>unclassified sequences</taxon>
        <taxon>metagenomes</taxon>
        <taxon>ecological metagenomes</taxon>
    </lineage>
</organism>
<evidence type="ECO:0000256" key="1">
    <source>
        <dbReference type="ARBA" id="ARBA00023125"/>
    </source>
</evidence>